<dbReference type="PANTHER" id="PTHR39210">
    <property type="entry name" value="HEPARIN-SULFATE LYASE"/>
    <property type="match status" value="1"/>
</dbReference>
<dbReference type="Pfam" id="PF07940">
    <property type="entry name" value="Hepar_II_III_C"/>
    <property type="match status" value="1"/>
</dbReference>
<proteinExistence type="predicted"/>
<dbReference type="Proteomes" id="UP000642819">
    <property type="component" value="Unassembled WGS sequence"/>
</dbReference>
<evidence type="ECO:0000256" key="5">
    <source>
        <dbReference type="SAM" id="MobiDB-lite"/>
    </source>
</evidence>
<evidence type="ECO:0000256" key="1">
    <source>
        <dbReference type="ARBA" id="ARBA00004418"/>
    </source>
</evidence>
<accession>A0ABQ3GI46</accession>
<feature type="compositionally biased region" description="Basic and acidic residues" evidence="5">
    <location>
        <begin position="811"/>
        <end position="823"/>
    </location>
</feature>
<evidence type="ECO:0000256" key="4">
    <source>
        <dbReference type="ARBA" id="ARBA00023239"/>
    </source>
</evidence>
<dbReference type="SUPFAM" id="SSF53474">
    <property type="entry name" value="alpha/beta-Hydrolases"/>
    <property type="match status" value="1"/>
</dbReference>
<name>A0ABQ3GI46_9MICC</name>
<evidence type="ECO:0000313" key="8">
    <source>
        <dbReference type="Proteomes" id="UP000642819"/>
    </source>
</evidence>
<dbReference type="EMBL" id="BMXK01000008">
    <property type="protein sequence ID" value="GHD08210.1"/>
    <property type="molecule type" value="Genomic_DNA"/>
</dbReference>
<organism evidence="7 8">
    <name type="scientific">Zhihengliuella salsuginis</name>
    <dbReference type="NCBI Taxonomy" id="578222"/>
    <lineage>
        <taxon>Bacteria</taxon>
        <taxon>Bacillati</taxon>
        <taxon>Actinomycetota</taxon>
        <taxon>Actinomycetes</taxon>
        <taxon>Micrococcales</taxon>
        <taxon>Micrococcaceae</taxon>
        <taxon>Zhihengliuella</taxon>
    </lineage>
</organism>
<feature type="domain" description="Heparinase II/III-like C-terminal" evidence="6">
    <location>
        <begin position="321"/>
        <end position="548"/>
    </location>
</feature>
<dbReference type="InterPro" id="IPR008929">
    <property type="entry name" value="Chondroitin_lyas"/>
</dbReference>
<dbReference type="InterPro" id="IPR012480">
    <property type="entry name" value="Hepar_II_III_C"/>
</dbReference>
<dbReference type="Gene3D" id="1.50.10.100">
    <property type="entry name" value="Chondroitin AC/alginate lyase"/>
    <property type="match status" value="1"/>
</dbReference>
<comment type="subcellular location">
    <subcellularLocation>
        <location evidence="1">Periplasm</location>
    </subcellularLocation>
</comment>
<dbReference type="SUPFAM" id="SSF48230">
    <property type="entry name" value="Chondroitin AC/alginate lyase"/>
    <property type="match status" value="1"/>
</dbReference>
<keyword evidence="2" id="KW-0732">Signal</keyword>
<evidence type="ECO:0000259" key="6">
    <source>
        <dbReference type="Pfam" id="PF07940"/>
    </source>
</evidence>
<gene>
    <name evidence="7" type="ORF">GCM10008096_19630</name>
</gene>
<keyword evidence="3" id="KW-0574">Periplasm</keyword>
<sequence>MNPTNTGSSSAAADASGADLGDYSYGRLPRRVGASSDSAVEAYLTGGVIRSPRFGDLTYDGGRVWDDVGDRTRDRFTHGFLFLADWASVLEAPEQRVRAAVLELIGRWVESAGLQPESARHPMAYHDETTAQRLMHWLLVEWNLRRGGVSDLAPLREAIDATAAILRREDFHAGWNNHGMFQDLALRHYSEMATWNDAGVLEATRQVALRRLHDYFSTCFTADGVHVENSPTYHQMVCQYLGEHSVYLHQRGDTDSELDAILAKAARYAAHVVTPTGRYPLLSDSVARDLRGLAGRIFDDAGFDFSVSGGRRGREPAERTLLLPASGYAIHRSAWADPQATWVMTTAAYNSDYHKHSDDLSVVVHSLGQPLLTEAGPYGYNYADPLTVYAFSQYAHNNIVLDGRSVRRVDTRAETVRMSAAETTDAGFEVTSETGRLPDGHHQRQVSVATGDDADVVRIVDTVESTADRTRTWEQFWNLAANLEVVPHGQGFEAFRDGVKVLDALFTADVPTRVTVHRGESGERPLGWSFPEFGKVEPANVVRVEFAAARARVETRFAVRGDFNYADLALVDGKNQWQRSSTVPPLNYRLEAVEQPADAPLVVVFSAISPKGHFTYNYKNSLQDLHVNVLYILDDFGDQGSYYLQDHGRTQIADAVQRVIAETADRLGVSRRSVYCIGSSKGGTAAIYHGIEFGAGGIVVGAPQTRIGSFLEKPHPNVLEFMTGGTGPGDVEQLDSVLFDQLPRHRDIPAVDLIVGDADHHYRNHVLPWVDQAREAGHEVRLEVVPGTPHAEVGPVFKDFLRSRIGAVSEVRRPDSARPRPDEPAPPEAKTPSGDESPVGLRLDVEPDGPGLRLRVDGAAGRQIAVKLYRDADVVEETGYGNGTEFVWDGLPAGKYRARVYSRTRGGPATGQTTPWCRIP</sequence>
<comment type="caution">
    <text evidence="7">The sequence shown here is derived from an EMBL/GenBank/DDBJ whole genome shotgun (WGS) entry which is preliminary data.</text>
</comment>
<reference evidence="8" key="1">
    <citation type="journal article" date="2019" name="Int. J. Syst. Evol. Microbiol.">
        <title>The Global Catalogue of Microorganisms (GCM) 10K type strain sequencing project: providing services to taxonomists for standard genome sequencing and annotation.</title>
        <authorList>
            <consortium name="The Broad Institute Genomics Platform"/>
            <consortium name="The Broad Institute Genome Sequencing Center for Infectious Disease"/>
            <person name="Wu L."/>
            <person name="Ma J."/>
        </authorList>
    </citation>
    <scope>NUCLEOTIDE SEQUENCE [LARGE SCALE GENOMIC DNA]</scope>
    <source>
        <strain evidence="8">KCTC 19466</strain>
    </source>
</reference>
<protein>
    <recommendedName>
        <fullName evidence="6">Heparinase II/III-like C-terminal domain-containing protein</fullName>
    </recommendedName>
</protein>
<evidence type="ECO:0000256" key="2">
    <source>
        <dbReference type="ARBA" id="ARBA00022729"/>
    </source>
</evidence>
<evidence type="ECO:0000313" key="7">
    <source>
        <dbReference type="EMBL" id="GHD08210.1"/>
    </source>
</evidence>
<dbReference type="Gene3D" id="3.40.50.1820">
    <property type="entry name" value="alpha/beta hydrolase"/>
    <property type="match status" value="1"/>
</dbReference>
<feature type="region of interest" description="Disordered" evidence="5">
    <location>
        <begin position="811"/>
        <end position="852"/>
    </location>
</feature>
<dbReference type="InterPro" id="IPR029058">
    <property type="entry name" value="AB_hydrolase_fold"/>
</dbReference>
<keyword evidence="4" id="KW-0456">Lyase</keyword>
<dbReference type="PANTHER" id="PTHR39210:SF1">
    <property type="entry name" value="HEPARIN-SULFATE LYASE"/>
    <property type="match status" value="1"/>
</dbReference>
<dbReference type="Gene3D" id="2.70.98.70">
    <property type="match status" value="1"/>
</dbReference>
<evidence type="ECO:0000256" key="3">
    <source>
        <dbReference type="ARBA" id="ARBA00022764"/>
    </source>
</evidence>
<keyword evidence="8" id="KW-1185">Reference proteome</keyword>